<proteinExistence type="predicted"/>
<reference evidence="2 3" key="1">
    <citation type="journal article" date="2010" name="Genome Biol.">
        <title>A first genome assembly of the barley fungal pathogen Pyrenophora teres f. teres.</title>
        <authorList>
            <person name="Ellwood S.R."/>
            <person name="Liu Z."/>
            <person name="Syme R.A."/>
            <person name="Lai Z."/>
            <person name="Hane J.K."/>
            <person name="Keiper F."/>
            <person name="Moffat C.S."/>
            <person name="Oliver R.P."/>
            <person name="Friesen T.L."/>
        </authorList>
    </citation>
    <scope>NUCLEOTIDE SEQUENCE [LARGE SCALE GENOMIC DNA]</scope>
    <source>
        <strain evidence="2 3">0-1</strain>
    </source>
</reference>
<keyword evidence="1" id="KW-1133">Transmembrane helix</keyword>
<gene>
    <name evidence="2" type="ORF">PTT_16514</name>
</gene>
<evidence type="ECO:0000256" key="1">
    <source>
        <dbReference type="SAM" id="Phobius"/>
    </source>
</evidence>
<protein>
    <submittedName>
        <fullName evidence="2">Uncharacterized protein</fullName>
    </submittedName>
</protein>
<keyword evidence="1" id="KW-0812">Transmembrane</keyword>
<keyword evidence="3" id="KW-1185">Reference proteome</keyword>
<evidence type="ECO:0000313" key="2">
    <source>
        <dbReference type="EMBL" id="EFQ87818.1"/>
    </source>
</evidence>
<dbReference type="eggNOG" id="ENOG502QTB6">
    <property type="taxonomic scope" value="Eukaryota"/>
</dbReference>
<feature type="transmembrane region" description="Helical" evidence="1">
    <location>
        <begin position="300"/>
        <end position="319"/>
    </location>
</feature>
<name>E3S2I0_PYRTT</name>
<sequence>MAFRRRALRPRYPSPQIAASNLPILAFEPSQPAWIVQKFTWTSHLKKGNVVYFQLVSTAQGTSTSPFNPLSLLPGLFTLAPLTTIAQRTALYGTSLLDPLVLAPGLHLQPTANDLHKGEYPACAALTSGYVFRVENPATVYFLQRVGRTGCLTNLKVSAQASSSRFFPSRDEALASAGYSAAFGCSLFAAQRVYALGDIWSLFFISNLMLTRLIHFVVLRRRTQPGWFGAPEPGVQGDLFILLSQDRWVRIRGPVDDLKALTSGTWLSEPTTLDSFFGAVAKLLVYANVAFAGYATNAGVYTIASMLLVNGGLVALDNLRVRRLNMYGRTMEVVGEPKRYSRRRDLAEQLIKESGRDDWAVAMGLIVKDKASTEKNDGAKVIM</sequence>
<keyword evidence="1" id="KW-0472">Membrane</keyword>
<dbReference type="HOGENOM" id="CLU_026024_0_0_1"/>
<dbReference type="EMBL" id="GL536738">
    <property type="protein sequence ID" value="EFQ87818.1"/>
    <property type="molecule type" value="Genomic_DNA"/>
</dbReference>
<dbReference type="Proteomes" id="UP000001067">
    <property type="component" value="Unassembled WGS sequence"/>
</dbReference>
<accession>E3S2I0</accession>
<organism evidence="3">
    <name type="scientific">Pyrenophora teres f. teres (strain 0-1)</name>
    <name type="common">Barley net blotch fungus</name>
    <name type="synonym">Drechslera teres f. teres</name>
    <dbReference type="NCBI Taxonomy" id="861557"/>
    <lineage>
        <taxon>Eukaryota</taxon>
        <taxon>Fungi</taxon>
        <taxon>Dikarya</taxon>
        <taxon>Ascomycota</taxon>
        <taxon>Pezizomycotina</taxon>
        <taxon>Dothideomycetes</taxon>
        <taxon>Pleosporomycetidae</taxon>
        <taxon>Pleosporales</taxon>
        <taxon>Pleosporineae</taxon>
        <taxon>Pleosporaceae</taxon>
        <taxon>Pyrenophora</taxon>
    </lineage>
</organism>
<evidence type="ECO:0000313" key="3">
    <source>
        <dbReference type="Proteomes" id="UP000001067"/>
    </source>
</evidence>
<dbReference type="OrthoDB" id="2956246at2759"/>
<dbReference type="KEGG" id="pte:PTT_16514"/>
<dbReference type="AlphaFoldDB" id="E3S2I0"/>